<feature type="chain" id="PRO_5011329869" evidence="2">
    <location>
        <begin position="25"/>
        <end position="510"/>
    </location>
</feature>
<dbReference type="GO" id="GO:0015288">
    <property type="term" value="F:porin activity"/>
    <property type="evidence" value="ECO:0007669"/>
    <property type="project" value="InterPro"/>
</dbReference>
<dbReference type="Proteomes" id="UP000198704">
    <property type="component" value="Unassembled WGS sequence"/>
</dbReference>
<name>A0A1H0DHS3_9HYPH</name>
<accession>A0A1H0DHS3</accession>
<dbReference type="InterPro" id="IPR038673">
    <property type="entry name" value="OprB_sf"/>
</dbReference>
<keyword evidence="5" id="KW-1185">Reference proteome</keyword>
<dbReference type="InterPro" id="IPR007049">
    <property type="entry name" value="Carb-sel_porin_OprB"/>
</dbReference>
<reference evidence="5" key="1">
    <citation type="submission" date="2016-10" db="EMBL/GenBank/DDBJ databases">
        <authorList>
            <person name="Varghese N."/>
            <person name="Submissions S."/>
        </authorList>
    </citation>
    <scope>NUCLEOTIDE SEQUENCE [LARGE SCALE GENOMIC DNA]</scope>
    <source>
        <strain evidence="5">BL47</strain>
    </source>
</reference>
<dbReference type="AlphaFoldDB" id="A0A1H0DHS3"/>
<dbReference type="EMBL" id="FNHS01000010">
    <property type="protein sequence ID" value="SDN69566.1"/>
    <property type="molecule type" value="Genomic_DNA"/>
</dbReference>
<keyword evidence="2" id="KW-0732">Signal</keyword>
<proteinExistence type="inferred from homology"/>
<dbReference type="GO" id="GO:0008643">
    <property type="term" value="P:carbohydrate transport"/>
    <property type="evidence" value="ECO:0007669"/>
    <property type="project" value="InterPro"/>
</dbReference>
<protein>
    <submittedName>
        <fullName evidence="4">Porin, OprB family</fullName>
    </submittedName>
</protein>
<dbReference type="RefSeq" id="WP_244507643.1">
    <property type="nucleotide sequence ID" value="NZ_FNHS01000010.1"/>
</dbReference>
<dbReference type="STRING" id="582672.SAMN05216360_110169"/>
<organism evidence="4 5">
    <name type="scientific">Methylobacterium phyllostachyos</name>
    <dbReference type="NCBI Taxonomy" id="582672"/>
    <lineage>
        <taxon>Bacteria</taxon>
        <taxon>Pseudomonadati</taxon>
        <taxon>Pseudomonadota</taxon>
        <taxon>Alphaproteobacteria</taxon>
        <taxon>Hyphomicrobiales</taxon>
        <taxon>Methylobacteriaceae</taxon>
        <taxon>Methylobacterium</taxon>
    </lineage>
</organism>
<evidence type="ECO:0000313" key="5">
    <source>
        <dbReference type="Proteomes" id="UP000198704"/>
    </source>
</evidence>
<feature type="region of interest" description="Disordered" evidence="3">
    <location>
        <begin position="34"/>
        <end position="62"/>
    </location>
</feature>
<feature type="signal peptide" evidence="2">
    <location>
        <begin position="1"/>
        <end position="24"/>
    </location>
</feature>
<dbReference type="InterPro" id="IPR052932">
    <property type="entry name" value="OprB_Porin"/>
</dbReference>
<dbReference type="GO" id="GO:0016020">
    <property type="term" value="C:membrane"/>
    <property type="evidence" value="ECO:0007669"/>
    <property type="project" value="InterPro"/>
</dbReference>
<evidence type="ECO:0000256" key="1">
    <source>
        <dbReference type="ARBA" id="ARBA00008769"/>
    </source>
</evidence>
<evidence type="ECO:0000256" key="3">
    <source>
        <dbReference type="SAM" id="MobiDB-lite"/>
    </source>
</evidence>
<gene>
    <name evidence="4" type="ORF">SAMN05216360_110169</name>
</gene>
<evidence type="ECO:0000256" key="2">
    <source>
        <dbReference type="RuleBase" id="RU363072"/>
    </source>
</evidence>
<evidence type="ECO:0000313" key="4">
    <source>
        <dbReference type="EMBL" id="SDN69566.1"/>
    </source>
</evidence>
<dbReference type="PANTHER" id="PTHR37944:SF1">
    <property type="entry name" value="PORIN B"/>
    <property type="match status" value="1"/>
</dbReference>
<dbReference type="PANTHER" id="PTHR37944">
    <property type="entry name" value="PORIN B"/>
    <property type="match status" value="1"/>
</dbReference>
<dbReference type="Gene3D" id="2.40.160.180">
    <property type="entry name" value="Carbohydrate-selective porin OprB"/>
    <property type="match status" value="1"/>
</dbReference>
<comment type="similarity">
    <text evidence="1 2">Belongs to the OprB family.</text>
</comment>
<dbReference type="Pfam" id="PF04966">
    <property type="entry name" value="OprB"/>
    <property type="match status" value="1"/>
</dbReference>
<feature type="compositionally biased region" description="Basic residues" evidence="3">
    <location>
        <begin position="53"/>
        <end position="62"/>
    </location>
</feature>
<sequence>MVRKQTRWAALALCAATMTAGVSAAEAQVAATAPDGGPSLVNPGPKASPAQKARYRANRARRRTIREARSAAGANSAAASSIVQGVTASAPSLPPGALDLGNGITMLLNYTGEFAANPSGGRRQGSDYAGQVFFGLDADLGRLAGIDGGSVHTIVTQRHGRSLAQDYIGNTTSVQEIYGGGQTAHLSLLSYEQKLFDNRLDIEAGRLLASVNFLGSPLYCNFQNNEVCGNPKGAFKMTNITWWPIATWGAHAKAWVTDKVFVHAGIYEVNPRDQQDNQNGIDWSTRGATGVVVPIEAGYSTNFGNDPLPRNYSVGAIIDQSDYTDPVQDVRRGAYLLSGLDPLTRFGRSAVFARFDQMVWRPDPTGIQGLSLFGVAMAATGGRQFEDYFFNGGAVLTGTFAGRPYDTLGVSFAVEHFSPIGLANIRAARAKVGLGYGGVSSTQSILELSYGIQLTPAVRLMPNLQYVINPQLQERYFAQPKRVPDAFVVGAKLSVDLFTLAGFAKGPGSL</sequence>